<dbReference type="AlphaFoldDB" id="A0AA36A3I3"/>
<dbReference type="Pfam" id="PF01369">
    <property type="entry name" value="Sec7"/>
    <property type="match status" value="1"/>
</dbReference>
<dbReference type="PROSITE" id="PS50190">
    <property type="entry name" value="SEC7"/>
    <property type="match status" value="1"/>
</dbReference>
<dbReference type="InterPro" id="IPR000904">
    <property type="entry name" value="Sec7_dom"/>
</dbReference>
<dbReference type="GO" id="GO:0032012">
    <property type="term" value="P:regulation of ARF protein signal transduction"/>
    <property type="evidence" value="ECO:0007669"/>
    <property type="project" value="InterPro"/>
</dbReference>
<keyword evidence="3" id="KW-1185">Reference proteome</keyword>
<dbReference type="PANTHER" id="PTHR10663">
    <property type="entry name" value="GUANYL-NUCLEOTIDE EXCHANGE FACTOR"/>
    <property type="match status" value="1"/>
</dbReference>
<dbReference type="EMBL" id="OX465085">
    <property type="protein sequence ID" value="CAI9303151.1"/>
    <property type="molecule type" value="Genomic_DNA"/>
</dbReference>
<name>A0AA36A3I3_LACSI</name>
<dbReference type="SUPFAM" id="SSF50199">
    <property type="entry name" value="Staphylococcal nuclease"/>
    <property type="match status" value="1"/>
</dbReference>
<dbReference type="InterPro" id="IPR035999">
    <property type="entry name" value="Sec7_dom_sf"/>
</dbReference>
<reference evidence="2" key="1">
    <citation type="submission" date="2023-04" db="EMBL/GenBank/DDBJ databases">
        <authorList>
            <person name="Vijverberg K."/>
            <person name="Xiong W."/>
            <person name="Schranz E."/>
        </authorList>
    </citation>
    <scope>NUCLEOTIDE SEQUENCE</scope>
</reference>
<proteinExistence type="predicted"/>
<feature type="domain" description="SEC7" evidence="1">
    <location>
        <begin position="71"/>
        <end position="154"/>
    </location>
</feature>
<dbReference type="SUPFAM" id="SSF48425">
    <property type="entry name" value="Sec7 domain"/>
    <property type="match status" value="1"/>
</dbReference>
<sequence>MDLRPSFATSEDYFSTVIEVVSGDCIVVVDDSLPFGSPTAERRLNLSSIRCPKLGNPRREEKPAPYACEAREFLRTRLMGRQILIFRNPNSFTSADTTYVLAYFVIMLNTDAHNNIVKDKMSKGDFIRNNRWIDDGMKVVKLMEERNMKPLDSNLAALLARCSEDL</sequence>
<dbReference type="InterPro" id="IPR035437">
    <property type="entry name" value="SNase_OB-fold_sf"/>
</dbReference>
<evidence type="ECO:0000313" key="2">
    <source>
        <dbReference type="EMBL" id="CAI9303151.1"/>
    </source>
</evidence>
<dbReference type="Gene3D" id="2.40.50.90">
    <property type="match status" value="1"/>
</dbReference>
<dbReference type="GO" id="GO:0005085">
    <property type="term" value="F:guanyl-nucleotide exchange factor activity"/>
    <property type="evidence" value="ECO:0007669"/>
    <property type="project" value="InterPro"/>
</dbReference>
<dbReference type="PANTHER" id="PTHR10663:SF108">
    <property type="entry name" value="BREFELDIN A-INHIBITED GUANINE NUCLEOTIDE-EXCHANGE PROTEIN 1"/>
    <property type="match status" value="1"/>
</dbReference>
<gene>
    <name evidence="2" type="ORF">LSALG_LOCUS41606</name>
</gene>
<evidence type="ECO:0000313" key="3">
    <source>
        <dbReference type="Proteomes" id="UP001177003"/>
    </source>
</evidence>
<accession>A0AA36A3I3</accession>
<organism evidence="2 3">
    <name type="scientific">Lactuca saligna</name>
    <name type="common">Willowleaf lettuce</name>
    <dbReference type="NCBI Taxonomy" id="75948"/>
    <lineage>
        <taxon>Eukaryota</taxon>
        <taxon>Viridiplantae</taxon>
        <taxon>Streptophyta</taxon>
        <taxon>Embryophyta</taxon>
        <taxon>Tracheophyta</taxon>
        <taxon>Spermatophyta</taxon>
        <taxon>Magnoliopsida</taxon>
        <taxon>eudicotyledons</taxon>
        <taxon>Gunneridae</taxon>
        <taxon>Pentapetalae</taxon>
        <taxon>asterids</taxon>
        <taxon>campanulids</taxon>
        <taxon>Asterales</taxon>
        <taxon>Asteraceae</taxon>
        <taxon>Cichorioideae</taxon>
        <taxon>Cichorieae</taxon>
        <taxon>Lactucinae</taxon>
        <taxon>Lactuca</taxon>
    </lineage>
</organism>
<evidence type="ECO:0000259" key="1">
    <source>
        <dbReference type="PROSITE" id="PS50190"/>
    </source>
</evidence>
<dbReference type="GO" id="GO:0005802">
    <property type="term" value="C:trans-Golgi network"/>
    <property type="evidence" value="ECO:0007669"/>
    <property type="project" value="TreeGrafter"/>
</dbReference>
<protein>
    <recommendedName>
        <fullName evidence="1">SEC7 domain-containing protein</fullName>
    </recommendedName>
</protein>
<dbReference type="Proteomes" id="UP001177003">
    <property type="component" value="Chromosome 9"/>
</dbReference>